<dbReference type="InterPro" id="IPR041881">
    <property type="entry name" value="PqqD_sf"/>
</dbReference>
<dbReference type="GeneID" id="28491268"/>
<dbReference type="Proteomes" id="UP000070587">
    <property type="component" value="Chromosome"/>
</dbReference>
<evidence type="ECO:0000313" key="1">
    <source>
        <dbReference type="EMBL" id="AMM53991.1"/>
    </source>
</evidence>
<dbReference type="InterPro" id="IPR008792">
    <property type="entry name" value="PQQD"/>
</dbReference>
<reference evidence="1 2" key="2">
    <citation type="journal article" date="2016" name="Int. J. Syst. Evol. Microbiol.">
        <title>Pyrococcus kukulkanii sp. nov., a hyperthermophilic, piezophilic archaeon isolated from a deep-sea hydrothermal vent.</title>
        <authorList>
            <person name="Callac N."/>
            <person name="Oger P."/>
            <person name="Lesongeur F."/>
            <person name="Rattray J.E."/>
            <person name="Vannier P."/>
            <person name="Michoud G."/>
            <person name="Beauverger M."/>
            <person name="Gayet N."/>
            <person name="Rouxel O."/>
            <person name="Jebbar M."/>
            <person name="Godfroy A."/>
        </authorList>
    </citation>
    <scope>NUCLEOTIDE SEQUENCE [LARGE SCALE GENOMIC DNA]</scope>
    <source>
        <strain evidence="1 2">NCB100</strain>
    </source>
</reference>
<evidence type="ECO:0000313" key="2">
    <source>
        <dbReference type="Proteomes" id="UP000070587"/>
    </source>
</evidence>
<sequence length="109" mass="13105">MEELLDAIPRRNEKVQLKKINGKYYLLIPMESPLDFLARLIHGKYRRIELDEIGAEVWMLCDGKRKVREIGEILERKFGERVKPTNERLVTFLLSLYRRGLISFWREKE</sequence>
<accession>A0A127B9F0</accession>
<dbReference type="Gene3D" id="1.10.10.1150">
    <property type="entry name" value="Coenzyme PQQ synthesis protein D (PqqD)"/>
    <property type="match status" value="1"/>
</dbReference>
<dbReference type="RefSeq" id="WP_068322050.1">
    <property type="nucleotide sequence ID" value="NZ_CP010835.1"/>
</dbReference>
<gene>
    <name evidence="1" type="ORF">TQ32_05495</name>
</gene>
<organism evidence="1 2">
    <name type="scientific">Pyrococcus kukulkanii</name>
    <dbReference type="NCBI Taxonomy" id="1609559"/>
    <lineage>
        <taxon>Archaea</taxon>
        <taxon>Methanobacteriati</taxon>
        <taxon>Methanobacteriota</taxon>
        <taxon>Thermococci</taxon>
        <taxon>Thermococcales</taxon>
        <taxon>Thermococcaceae</taxon>
        <taxon>Pyrococcus</taxon>
    </lineage>
</organism>
<dbReference type="Pfam" id="PF05402">
    <property type="entry name" value="PqqD"/>
    <property type="match status" value="1"/>
</dbReference>
<dbReference type="AlphaFoldDB" id="A0A127B9F0"/>
<protein>
    <recommendedName>
        <fullName evidence="3">PqqD family protein</fullName>
    </recommendedName>
</protein>
<name>A0A127B9F0_9EURY</name>
<dbReference type="PATRIC" id="fig|1609559.3.peg.1146"/>
<reference evidence="2" key="1">
    <citation type="submission" date="2015-02" db="EMBL/GenBank/DDBJ databases">
        <title>Pyrococcus kukulkanii sp. nov., a novel hyperthermophilic archaeon isolated from a deep-sea hydrothermal vent at the Guaymas Basin.</title>
        <authorList>
            <person name="Oger P.M."/>
            <person name="Callac N."/>
            <person name="Jebbar M."/>
            <person name="Godfroy A."/>
        </authorList>
    </citation>
    <scope>NUCLEOTIDE SEQUENCE [LARGE SCALE GENOMIC DNA]</scope>
    <source>
        <strain evidence="2">NCB100</strain>
    </source>
</reference>
<dbReference type="KEGG" id="pyc:TQ32_05495"/>
<dbReference type="EMBL" id="CP010835">
    <property type="protein sequence ID" value="AMM53991.1"/>
    <property type="molecule type" value="Genomic_DNA"/>
</dbReference>
<proteinExistence type="predicted"/>
<evidence type="ECO:0008006" key="3">
    <source>
        <dbReference type="Google" id="ProtNLM"/>
    </source>
</evidence>
<dbReference type="OrthoDB" id="211309at2157"/>
<dbReference type="STRING" id="1609559.TQ32_05495"/>